<accession>A0A2M4CCW8</accession>
<evidence type="ECO:0000313" key="1">
    <source>
        <dbReference type="EMBL" id="MBW63075.1"/>
    </source>
</evidence>
<proteinExistence type="predicted"/>
<organism evidence="1">
    <name type="scientific">Anopheles marajoara</name>
    <dbReference type="NCBI Taxonomy" id="58244"/>
    <lineage>
        <taxon>Eukaryota</taxon>
        <taxon>Metazoa</taxon>
        <taxon>Ecdysozoa</taxon>
        <taxon>Arthropoda</taxon>
        <taxon>Hexapoda</taxon>
        <taxon>Insecta</taxon>
        <taxon>Pterygota</taxon>
        <taxon>Neoptera</taxon>
        <taxon>Endopterygota</taxon>
        <taxon>Diptera</taxon>
        <taxon>Nematocera</taxon>
        <taxon>Culicoidea</taxon>
        <taxon>Culicidae</taxon>
        <taxon>Anophelinae</taxon>
        <taxon>Anopheles</taxon>
    </lineage>
</organism>
<dbReference type="AlphaFoldDB" id="A0A2M4CCW8"/>
<dbReference type="EMBL" id="GGFJ01013934">
    <property type="protein sequence ID" value="MBW63075.1"/>
    <property type="molecule type" value="Transcribed_RNA"/>
</dbReference>
<sequence length="76" mass="8742">MLRSSWVCQPLKLSNIAFVFRAASAQPKDNAMDAVVGLGTDSVCCYCCLHHVRHCIRHCTAGCRSCIRRRRRRHRR</sequence>
<protein>
    <submittedName>
        <fullName evidence="1">Putative secreted protein</fullName>
    </submittedName>
</protein>
<reference evidence="1" key="1">
    <citation type="submission" date="2018-01" db="EMBL/GenBank/DDBJ databases">
        <title>An insight into the sialome of Amazonian anophelines.</title>
        <authorList>
            <person name="Ribeiro J.M."/>
            <person name="Scarpassa V."/>
            <person name="Calvo E."/>
        </authorList>
    </citation>
    <scope>NUCLEOTIDE SEQUENCE</scope>
    <source>
        <tissue evidence="1">Salivary glands</tissue>
    </source>
</reference>
<name>A0A2M4CCW8_9DIPT</name>